<keyword evidence="2" id="KW-1185">Reference proteome</keyword>
<evidence type="ECO:0000313" key="1">
    <source>
        <dbReference type="EMBL" id="NKY33880.1"/>
    </source>
</evidence>
<comment type="caution">
    <text evidence="1">The sequence shown here is derived from an EMBL/GenBank/DDBJ whole genome shotgun (WGS) entry which is preliminary data.</text>
</comment>
<dbReference type="Proteomes" id="UP000565715">
    <property type="component" value="Unassembled WGS sequence"/>
</dbReference>
<name>A0A846XGQ1_9NOCA</name>
<dbReference type="EMBL" id="JAAXOO010000003">
    <property type="protein sequence ID" value="NKY33880.1"/>
    <property type="molecule type" value="Genomic_DNA"/>
</dbReference>
<dbReference type="RefSeq" id="WP_068050283.1">
    <property type="nucleotide sequence ID" value="NZ_JAAXOO010000003.1"/>
</dbReference>
<reference evidence="1 2" key="1">
    <citation type="submission" date="2020-04" db="EMBL/GenBank/DDBJ databases">
        <title>MicrobeNet Type strains.</title>
        <authorList>
            <person name="Nicholson A.C."/>
        </authorList>
    </citation>
    <scope>NUCLEOTIDE SEQUENCE [LARGE SCALE GENOMIC DNA]</scope>
    <source>
        <strain evidence="1 2">DSM 45078</strain>
    </source>
</reference>
<dbReference type="AlphaFoldDB" id="A0A846XGQ1"/>
<gene>
    <name evidence="1" type="ORF">HGA13_12430</name>
</gene>
<sequence>MISLYAGDRDPDNRARIARPYRVVIDWSAWGTTLRAALRREITAARREARESAGSEARSWLFFLAQQDPFEPDRFWVDHHADYAFIAAHLTYPDTKKPTTRRGRPRRA</sequence>
<accession>A0A846XGQ1</accession>
<evidence type="ECO:0000313" key="2">
    <source>
        <dbReference type="Proteomes" id="UP000565715"/>
    </source>
</evidence>
<protein>
    <submittedName>
        <fullName evidence="1">Uncharacterized protein</fullName>
    </submittedName>
</protein>
<proteinExistence type="predicted"/>
<organism evidence="1 2">
    <name type="scientific">Nocardia speluncae</name>
    <dbReference type="NCBI Taxonomy" id="419477"/>
    <lineage>
        <taxon>Bacteria</taxon>
        <taxon>Bacillati</taxon>
        <taxon>Actinomycetota</taxon>
        <taxon>Actinomycetes</taxon>
        <taxon>Mycobacteriales</taxon>
        <taxon>Nocardiaceae</taxon>
        <taxon>Nocardia</taxon>
    </lineage>
</organism>